<dbReference type="EMBL" id="CATOUU010000623">
    <property type="protein sequence ID" value="CAI9935691.1"/>
    <property type="molecule type" value="Genomic_DNA"/>
</dbReference>
<organism evidence="1">
    <name type="scientific">Hexamita inflata</name>
    <dbReference type="NCBI Taxonomy" id="28002"/>
    <lineage>
        <taxon>Eukaryota</taxon>
        <taxon>Metamonada</taxon>
        <taxon>Diplomonadida</taxon>
        <taxon>Hexamitidae</taxon>
        <taxon>Hexamitinae</taxon>
        <taxon>Hexamita</taxon>
    </lineage>
</organism>
<evidence type="ECO:0000313" key="2">
    <source>
        <dbReference type="EMBL" id="CAL6052113.1"/>
    </source>
</evidence>
<reference evidence="2 3" key="2">
    <citation type="submission" date="2024-07" db="EMBL/GenBank/DDBJ databases">
        <authorList>
            <person name="Akdeniz Z."/>
        </authorList>
    </citation>
    <scope>NUCLEOTIDE SEQUENCE [LARGE SCALE GENOMIC DNA]</scope>
</reference>
<dbReference type="Proteomes" id="UP001642409">
    <property type="component" value="Unassembled WGS sequence"/>
</dbReference>
<evidence type="ECO:0000313" key="1">
    <source>
        <dbReference type="EMBL" id="CAI9935691.1"/>
    </source>
</evidence>
<accession>A0AA86PDC0</accession>
<evidence type="ECO:0000313" key="3">
    <source>
        <dbReference type="Proteomes" id="UP001642409"/>
    </source>
</evidence>
<comment type="caution">
    <text evidence="1">The sequence shown here is derived from an EMBL/GenBank/DDBJ whole genome shotgun (WGS) entry which is preliminary data.</text>
</comment>
<dbReference type="AlphaFoldDB" id="A0AA86PDC0"/>
<protein>
    <submittedName>
        <fullName evidence="1">Uncharacterized protein</fullName>
    </submittedName>
</protein>
<reference evidence="1" key="1">
    <citation type="submission" date="2023-06" db="EMBL/GenBank/DDBJ databases">
        <authorList>
            <person name="Kurt Z."/>
        </authorList>
    </citation>
    <scope>NUCLEOTIDE SEQUENCE</scope>
</reference>
<proteinExistence type="predicted"/>
<name>A0AA86PDC0_9EUKA</name>
<sequence>MNALIESLQKYTFRKITDPAECFGFSIVLKEILAELPPLPMQPELTPQATHFEQQLKRTQLNQIGQLLLGSFEHNCSTLNFVTLAARTLHPYQCRQVATQEAARRVVWAFDAGKISKLDYISYSFILVIATLCNQEQPDEFYDYESLKQSALEPVNQFTQQRQQVLNGLQNTLLVMKTEIGVRRNTVPHSFTYNLVQIAELLLLIKNLQPDATEELVFENICQKAVQQVSSTFQLCFDQLTESGQTVKGLWTRKSANKEKPNGPMDLIQNNAEKEEELNQIVLVVCCSGCLAFQMIQEYIEKVGQVYQLQVKVQEEQAKDQQKATDTLKQLQESGGSLYLNKTLINTQTNKVYRRFNDLTQEEQHKIKFQATDSLFDYITLKKQLGLNADQQLFEDDFSLQVQLKRTQLDIFLDKTKLRNVQRQAESMIMTSKTQDIAQLPIYVPQYIPSNNKPRLAKDSLQSNGTRKVPQVMAMEMKEYAREVQKMFFHAMHQQFQNWHMVKKALLLLLHVRAIYGGRMFGITDFQDIIKFYELEQQQLEPEIDIPVEDKMHVTQQQVVLVDANKNMTKQKTVKIETELSTQKMQKLELEIKMKAIKSRMDSLRYTNSKMRLLIDNSIVGKTHDLFLSFIRWLSTFSKVDAEQTQIKKVIELRNFCQLITNRILNGGDEFGFIPYLTDFGGIFDIMADEKQMRTFSADEVAGIIITFWVLPYNMDLYQVIKMLLKHALGCNPVLLHLLKQILGDMYIYLDAAGTDIDYATLLFNAE</sequence>
<gene>
    <name evidence="1" type="ORF">HINF_LOCUS23336</name>
    <name evidence="2" type="ORF">HINF_LOCUS44690</name>
</gene>
<dbReference type="EMBL" id="CAXDID020000191">
    <property type="protein sequence ID" value="CAL6052113.1"/>
    <property type="molecule type" value="Genomic_DNA"/>
</dbReference>
<keyword evidence="3" id="KW-1185">Reference proteome</keyword>